<dbReference type="VEuPathDB" id="ToxoDB:BESB_010950"/>
<protein>
    <submittedName>
        <fullName evidence="2">Uncharacterized protein</fullName>
    </submittedName>
</protein>
<feature type="region of interest" description="Disordered" evidence="1">
    <location>
        <begin position="1669"/>
        <end position="1696"/>
    </location>
</feature>
<evidence type="ECO:0000256" key="1">
    <source>
        <dbReference type="SAM" id="MobiDB-lite"/>
    </source>
</evidence>
<comment type="caution">
    <text evidence="2">The sequence shown here is derived from an EMBL/GenBank/DDBJ whole genome shotgun (WGS) entry which is preliminary data.</text>
</comment>
<keyword evidence="3" id="KW-1185">Reference proteome</keyword>
<dbReference type="GeneID" id="40306157"/>
<dbReference type="EMBL" id="NWUJ01000001">
    <property type="protein sequence ID" value="PFH38753.1"/>
    <property type="molecule type" value="Genomic_DNA"/>
</dbReference>
<dbReference type="RefSeq" id="XP_029222762.1">
    <property type="nucleotide sequence ID" value="XM_029359849.1"/>
</dbReference>
<gene>
    <name evidence="2" type="ORF">BESB_010950</name>
</gene>
<accession>A0A2A9MQU3</accession>
<name>A0A2A9MQU3_BESBE</name>
<reference evidence="2 3" key="1">
    <citation type="submission" date="2017-09" db="EMBL/GenBank/DDBJ databases">
        <title>Genome sequencing of Besnoitia besnoiti strain Bb-Ger1.</title>
        <authorList>
            <person name="Schares G."/>
            <person name="Venepally P."/>
            <person name="Lorenzi H.A."/>
        </authorList>
    </citation>
    <scope>NUCLEOTIDE SEQUENCE [LARGE SCALE GENOMIC DNA]</scope>
    <source>
        <strain evidence="2 3">Bb-Ger1</strain>
    </source>
</reference>
<sequence>MEPYTVASAPPTASEAAALSLTEKLAAVLSDDRGRYLSMEENFYDLAQQLNQYESAMALLAGGSAKPVPEEEVEARINDRIESGRWRIPYPRTHRITMALLNDFMETRRGLSLPWWAHGMPSAKRWKKGAPFGVDKMGWPTCKRQNLKGFAAGRTLPEVLDDIEVQMQVLLESVLVGEFGVCGPHFLKESQGRGFDCVDSQNQDLIFPQFFVSTTEARGVRSVHREILERDCPQNCGPGGDPMSRERVWEALSQDMLADEPASHLLAYSPLLPASTETTLSRHLFSVVPDWAQFRNGSADQNDVDAAMSVAQEFTVLLNAFYSEMFVAGQATGATEKFHARSILALFDEFEMTFCTWAKTQDLPAAERTAFADWISLKNVNGKPPVFHVHAGMTVRAMDFLNSVAGAPWLPSKQWSRVERQLAVHPLSDASAYRAGTAQLARVSAKFVQAFISTLPTALRATMLALLGRWTAEWAKERVTSAEQEFLKGKKQLESYPNYFDFNEESGRAPKLLFLMTLLGGLSPAEVAAQSVLDFFKSGAGADLSAIYSRFTNSRKKGIRNLQMGRIVYIGSCDRTGPKSWSAFADERGVATGTIPLSRSSLSSAFELVAAASWNALAPLAAASSLLDKVKELLAELQESEAAASPLALLESALADSKFGHDYHCTVAKRELARYLSASRGRTEAELDSRIQEVLVEVAFEEPMFIKQVTQRTDSGQPAQAAADSGLRRRLHLSCSFGTDPEERAAFVSAIVARRRRSRIMHGIRGFFRRIRRGVRGLLRRRVQPAPADAAGVCEPVRQSNMHLVAASVRRAAELSAWNTAALSRLHLPRSYAQYLYSLLQNLPSLAKPVDLPALAGVSGSDIIIATDIDDTMISSGGWLLRKLSAYMGGSDTAYARGIGYPGVGALYYLLTLGFGKKLKIESSKPVQGTDGQGAVAAPSLIERSSGDVLPLVLLTARLSMRLLRPFFRPKQLYRRLSHIYNYESALLTRRLDIRGDRLVMENAQPLTSAVRGKSQRGLNKVKGIETYIRQAAEGTADRSLPLTPATKFLFAGDTFERDLEVCVSLGMRQPRALLGCLMHIAFNSAEDQAAAQGSVPSTLGGRGFDRDAKLPHGVFLFDLARNEAVKTGASTSGANPFSGALGASIRYALRLPQDALPSWGDVRCEHAQLKHTWVAAQQVSARVKRVLGVLRFSWKRDGLADLLGIESTPPLVFLKCSHIEMAKPGERPGVRFLQPTEETPSVPSVLNENGQVVPEALGLPVVMHRTVLGAATLARYLNLLDAEAAAGLTVTTVRQQRSLGPPVASLRAEQWKELMADMRMQHLLFEDVPPAAYLATYSFAKSSTLSPAAGARLRHLTCRSQREDSFLIFNDVIRSKFPVAESYEAALVTAWEAWTRIAHLHCTYEAQFSHLCTAAQPELEFLAHAVAQVPLFAEPGEDGSSTETCQLLSDNGETSRTAFEPILFGFLARLCLSSVDACVPFLGHLRDMAKLAKWRAELGPSPASGMLLENFNLPVYTQMDANGDIGATRGLSASVRTLVVLGPAEKQSKWPRLYPTASWSETARVWKQLDRCLLTPLERLAASVREALTSDDARRRDIRTAVQMVALDYEGSPIIDLYTLLQVIIAGGFQPALGDESRNSRSVTGDGYYHGIAFEVPGMVSDNVTSEKERVSRLREERENRHRTAVLPQRSTSPA</sequence>
<dbReference type="OrthoDB" id="330097at2759"/>
<organism evidence="2 3">
    <name type="scientific">Besnoitia besnoiti</name>
    <name type="common">Apicomplexan protozoan</name>
    <dbReference type="NCBI Taxonomy" id="94643"/>
    <lineage>
        <taxon>Eukaryota</taxon>
        <taxon>Sar</taxon>
        <taxon>Alveolata</taxon>
        <taxon>Apicomplexa</taxon>
        <taxon>Conoidasida</taxon>
        <taxon>Coccidia</taxon>
        <taxon>Eucoccidiorida</taxon>
        <taxon>Eimeriorina</taxon>
        <taxon>Sarcocystidae</taxon>
        <taxon>Besnoitia</taxon>
    </lineage>
</organism>
<feature type="compositionally biased region" description="Basic and acidic residues" evidence="1">
    <location>
        <begin position="1669"/>
        <end position="1683"/>
    </location>
</feature>
<evidence type="ECO:0000313" key="2">
    <source>
        <dbReference type="EMBL" id="PFH38753.1"/>
    </source>
</evidence>
<evidence type="ECO:0000313" key="3">
    <source>
        <dbReference type="Proteomes" id="UP000224006"/>
    </source>
</evidence>
<dbReference type="Proteomes" id="UP000224006">
    <property type="component" value="Chromosome I"/>
</dbReference>
<proteinExistence type="predicted"/>
<dbReference type="KEGG" id="bbes:BESB_010950"/>